<evidence type="ECO:0000313" key="3">
    <source>
        <dbReference type="EMBL" id="KAK6307962.1"/>
    </source>
</evidence>
<comment type="caution">
    <text evidence="3">The sequence shown here is derived from an EMBL/GenBank/DDBJ whole genome shotgun (WGS) entry which is preliminary data.</text>
</comment>
<evidence type="ECO:0008006" key="5">
    <source>
        <dbReference type="Google" id="ProtNLM"/>
    </source>
</evidence>
<protein>
    <recommendedName>
        <fullName evidence="5">Transmembrane protein 51</fullName>
    </recommendedName>
</protein>
<dbReference type="AlphaFoldDB" id="A0AAN8LG71"/>
<dbReference type="PANTHER" id="PTHR16015:SF0">
    <property type="entry name" value="TRANSMEMBRANE PROTEIN 51"/>
    <property type="match status" value="1"/>
</dbReference>
<dbReference type="Pfam" id="PF15345">
    <property type="entry name" value="TMEM51"/>
    <property type="match status" value="1"/>
</dbReference>
<gene>
    <name evidence="3" type="ORF">J4Q44_G00212330</name>
</gene>
<feature type="region of interest" description="Disordered" evidence="1">
    <location>
        <begin position="182"/>
        <end position="206"/>
    </location>
</feature>
<keyword evidence="2" id="KW-0472">Membrane</keyword>
<feature type="transmembrane region" description="Helical" evidence="2">
    <location>
        <begin position="77"/>
        <end position="96"/>
    </location>
</feature>
<sequence length="254" mass="26694">MHSSVEVPPNTPVASNHNNSPGNTGSQYALCALGVGLVALGIVMIVWTVVPSDMAGNNSSGTGGGNPKPDTRGRTSSVAFVLVGAGVAMLLLSLCLGMRNKQREQQALLEAQALGAGNVAASEEDGEMAEDRAQRYTVPSYEEVVGSGEYPIRQSNLRHSSSQLPSYDDLVDGVQIELEGSEVTQTTPASANPASSAAAAPNRRTGRTSLKLLPLKIRRIKSEKLFMDNSQPPGGISIEPLTPPPMYEDKAPEL</sequence>
<dbReference type="EMBL" id="JAGTTL010000019">
    <property type="protein sequence ID" value="KAK6307962.1"/>
    <property type="molecule type" value="Genomic_DNA"/>
</dbReference>
<name>A0AAN8LG71_9TELE</name>
<dbReference type="PANTHER" id="PTHR16015">
    <property type="entry name" value="TRANSMEMBRANE PROTEIN 51"/>
    <property type="match status" value="1"/>
</dbReference>
<organism evidence="3 4">
    <name type="scientific">Coregonus suidteri</name>
    <dbReference type="NCBI Taxonomy" id="861788"/>
    <lineage>
        <taxon>Eukaryota</taxon>
        <taxon>Metazoa</taxon>
        <taxon>Chordata</taxon>
        <taxon>Craniata</taxon>
        <taxon>Vertebrata</taxon>
        <taxon>Euteleostomi</taxon>
        <taxon>Actinopterygii</taxon>
        <taxon>Neopterygii</taxon>
        <taxon>Teleostei</taxon>
        <taxon>Protacanthopterygii</taxon>
        <taxon>Salmoniformes</taxon>
        <taxon>Salmonidae</taxon>
        <taxon>Coregoninae</taxon>
        <taxon>Coregonus</taxon>
    </lineage>
</organism>
<dbReference type="InterPro" id="IPR029265">
    <property type="entry name" value="TMEM51"/>
</dbReference>
<feature type="region of interest" description="Disordered" evidence="1">
    <location>
        <begin position="1"/>
        <end position="20"/>
    </location>
</feature>
<feature type="region of interest" description="Disordered" evidence="1">
    <location>
        <begin position="227"/>
        <end position="254"/>
    </location>
</feature>
<evidence type="ECO:0000256" key="2">
    <source>
        <dbReference type="SAM" id="Phobius"/>
    </source>
</evidence>
<accession>A0AAN8LG71</accession>
<proteinExistence type="predicted"/>
<dbReference type="Proteomes" id="UP001356427">
    <property type="component" value="Unassembled WGS sequence"/>
</dbReference>
<feature type="transmembrane region" description="Helical" evidence="2">
    <location>
        <begin position="28"/>
        <end position="50"/>
    </location>
</feature>
<evidence type="ECO:0000256" key="1">
    <source>
        <dbReference type="SAM" id="MobiDB-lite"/>
    </source>
</evidence>
<feature type="compositionally biased region" description="Low complexity" evidence="1">
    <location>
        <begin position="188"/>
        <end position="202"/>
    </location>
</feature>
<reference evidence="3 4" key="1">
    <citation type="submission" date="2021-04" db="EMBL/GenBank/DDBJ databases">
        <authorList>
            <person name="De Guttry C."/>
            <person name="Zahm M."/>
            <person name="Klopp C."/>
            <person name="Cabau C."/>
            <person name="Louis A."/>
            <person name="Berthelot C."/>
            <person name="Parey E."/>
            <person name="Roest Crollius H."/>
            <person name="Montfort J."/>
            <person name="Robinson-Rechavi M."/>
            <person name="Bucao C."/>
            <person name="Bouchez O."/>
            <person name="Gislard M."/>
            <person name="Lluch J."/>
            <person name="Milhes M."/>
            <person name="Lampietro C."/>
            <person name="Lopez Roques C."/>
            <person name="Donnadieu C."/>
            <person name="Braasch I."/>
            <person name="Desvignes T."/>
            <person name="Postlethwait J."/>
            <person name="Bobe J."/>
            <person name="Wedekind C."/>
            <person name="Guiguen Y."/>
        </authorList>
    </citation>
    <scope>NUCLEOTIDE SEQUENCE [LARGE SCALE GENOMIC DNA]</scope>
    <source>
        <strain evidence="3">Cs_M1</strain>
        <tissue evidence="3">Blood</tissue>
    </source>
</reference>
<evidence type="ECO:0000313" key="4">
    <source>
        <dbReference type="Proteomes" id="UP001356427"/>
    </source>
</evidence>
<keyword evidence="4" id="KW-1185">Reference proteome</keyword>
<keyword evidence="2" id="KW-0812">Transmembrane</keyword>
<keyword evidence="2" id="KW-1133">Transmembrane helix</keyword>